<comment type="similarity">
    <text evidence="1">Belongs to the FAD-dependent oxidoreductase family.</text>
</comment>
<evidence type="ECO:0000256" key="2">
    <source>
        <dbReference type="ARBA" id="ARBA00022630"/>
    </source>
</evidence>
<name>A0A443I8G2_BYSSP</name>
<feature type="domain" description="FAD/NAD(P)-binding" evidence="5">
    <location>
        <begin position="4"/>
        <end position="300"/>
    </location>
</feature>
<sequence>MTRTIVILGASISGLAIAHKLLKHSYPQLKDIKIILINPSDQLYWNLASVRYVVPGQFRDEDLFHPFLPGFEKYPKESFEFILGTAQKVDPSSNTVVVSDGQTIHYEYLVVATGASYKNDMPWKPLKDYQTTVESVHELQKKVAAAKTIVIGGGGATGSEVAGEIAYEYHKKGKEVTIVTSNERLIPSLPEHVSEIAEKELVRLDVKIIRNTKITDASPTPDGKTKLTFSTGEPDLIVDLYLPTIGEKANTDFLPLSVVNESGDVLVDEFLRVRTTDNIWAAGDVTGLESKQAKYAEEQALHLAQNLDNVLRGNEPLPYGANSMRALAVTLGRCKGTGIAGRFRIPSIAVWLLKGRYLGSDKLKSIANGDRSLVNTL</sequence>
<dbReference type="Proteomes" id="UP000283841">
    <property type="component" value="Unassembled WGS sequence"/>
</dbReference>
<dbReference type="Gene3D" id="3.50.50.100">
    <property type="match status" value="1"/>
</dbReference>
<keyword evidence="7" id="KW-1185">Reference proteome</keyword>
<organism evidence="6 7">
    <name type="scientific">Byssochlamys spectabilis</name>
    <name type="common">Paecilomyces variotii</name>
    <dbReference type="NCBI Taxonomy" id="264951"/>
    <lineage>
        <taxon>Eukaryota</taxon>
        <taxon>Fungi</taxon>
        <taxon>Dikarya</taxon>
        <taxon>Ascomycota</taxon>
        <taxon>Pezizomycotina</taxon>
        <taxon>Eurotiomycetes</taxon>
        <taxon>Eurotiomycetidae</taxon>
        <taxon>Eurotiales</taxon>
        <taxon>Thermoascaceae</taxon>
        <taxon>Paecilomyces</taxon>
    </lineage>
</organism>
<dbReference type="PRINTS" id="PR00469">
    <property type="entry name" value="PNDRDTASEII"/>
</dbReference>
<dbReference type="GeneID" id="39596993"/>
<gene>
    <name evidence="6" type="ORF">C8Q69DRAFT_396023</name>
</gene>
<proteinExistence type="inferred from homology"/>
<dbReference type="PRINTS" id="PR00368">
    <property type="entry name" value="FADPNR"/>
</dbReference>
<keyword evidence="3" id="KW-0274">FAD</keyword>
<dbReference type="SUPFAM" id="SSF51905">
    <property type="entry name" value="FAD/NAD(P)-binding domain"/>
    <property type="match status" value="1"/>
</dbReference>
<dbReference type="GO" id="GO:0005737">
    <property type="term" value="C:cytoplasm"/>
    <property type="evidence" value="ECO:0007669"/>
    <property type="project" value="TreeGrafter"/>
</dbReference>
<dbReference type="PANTHER" id="PTHR43735:SF3">
    <property type="entry name" value="FERROPTOSIS SUPPRESSOR PROTEIN 1"/>
    <property type="match status" value="1"/>
</dbReference>
<dbReference type="AlphaFoldDB" id="A0A443I8G2"/>
<evidence type="ECO:0000313" key="6">
    <source>
        <dbReference type="EMBL" id="RWR00349.1"/>
    </source>
</evidence>
<evidence type="ECO:0000313" key="7">
    <source>
        <dbReference type="Proteomes" id="UP000283841"/>
    </source>
</evidence>
<evidence type="ECO:0000256" key="3">
    <source>
        <dbReference type="ARBA" id="ARBA00022827"/>
    </source>
</evidence>
<keyword evidence="4" id="KW-0560">Oxidoreductase</keyword>
<dbReference type="RefSeq" id="XP_028489993.1">
    <property type="nucleotide sequence ID" value="XM_028627716.1"/>
</dbReference>
<evidence type="ECO:0000256" key="4">
    <source>
        <dbReference type="ARBA" id="ARBA00023002"/>
    </source>
</evidence>
<dbReference type="EMBL" id="RCNU01000001">
    <property type="protein sequence ID" value="RWR00349.1"/>
    <property type="molecule type" value="Genomic_DNA"/>
</dbReference>
<dbReference type="VEuPathDB" id="FungiDB:C8Q69DRAFT_396023"/>
<dbReference type="PANTHER" id="PTHR43735">
    <property type="entry name" value="APOPTOSIS-INDUCING FACTOR 1"/>
    <property type="match status" value="1"/>
</dbReference>
<protein>
    <recommendedName>
        <fullName evidence="5">FAD/NAD(P)-binding domain-containing protein</fullName>
    </recommendedName>
</protein>
<dbReference type="Pfam" id="PF07992">
    <property type="entry name" value="Pyr_redox_2"/>
    <property type="match status" value="1"/>
</dbReference>
<dbReference type="GO" id="GO:0050660">
    <property type="term" value="F:flavin adenine dinucleotide binding"/>
    <property type="evidence" value="ECO:0007669"/>
    <property type="project" value="TreeGrafter"/>
</dbReference>
<evidence type="ECO:0000259" key="5">
    <source>
        <dbReference type="Pfam" id="PF07992"/>
    </source>
</evidence>
<keyword evidence="2" id="KW-0285">Flavoprotein</keyword>
<dbReference type="STRING" id="264951.A0A443I8G2"/>
<comment type="caution">
    <text evidence="6">The sequence shown here is derived from an EMBL/GenBank/DDBJ whole genome shotgun (WGS) entry which is preliminary data.</text>
</comment>
<evidence type="ECO:0000256" key="1">
    <source>
        <dbReference type="ARBA" id="ARBA00006442"/>
    </source>
</evidence>
<dbReference type="InterPro" id="IPR036188">
    <property type="entry name" value="FAD/NAD-bd_sf"/>
</dbReference>
<dbReference type="InterPro" id="IPR023753">
    <property type="entry name" value="FAD/NAD-binding_dom"/>
</dbReference>
<reference evidence="6 7" key="1">
    <citation type="journal article" date="2018" name="Front. Microbiol.">
        <title>Genomic and genetic insights into a cosmopolitan fungus, Paecilomyces variotii (Eurotiales).</title>
        <authorList>
            <person name="Urquhart A.S."/>
            <person name="Mondo S.J."/>
            <person name="Makela M.R."/>
            <person name="Hane J.K."/>
            <person name="Wiebenga A."/>
            <person name="He G."/>
            <person name="Mihaltcheva S."/>
            <person name="Pangilinan J."/>
            <person name="Lipzen A."/>
            <person name="Barry K."/>
            <person name="de Vries R.P."/>
            <person name="Grigoriev I.V."/>
            <person name="Idnurm A."/>
        </authorList>
    </citation>
    <scope>NUCLEOTIDE SEQUENCE [LARGE SCALE GENOMIC DNA]</scope>
    <source>
        <strain evidence="6 7">CBS 101075</strain>
    </source>
</reference>
<accession>A0A443I8G2</accession>
<dbReference type="GO" id="GO:0004174">
    <property type="term" value="F:electron-transferring-flavoprotein dehydrogenase activity"/>
    <property type="evidence" value="ECO:0007669"/>
    <property type="project" value="TreeGrafter"/>
</dbReference>